<evidence type="ECO:0000256" key="1">
    <source>
        <dbReference type="ARBA" id="ARBA00022490"/>
    </source>
</evidence>
<dbReference type="PANTHER" id="PTHR33317:SF4">
    <property type="entry name" value="POLYNUCLEOTIDYL TRANSFERASE, RIBONUCLEASE H-LIKE SUPERFAMILY PROTEIN"/>
    <property type="match status" value="1"/>
</dbReference>
<evidence type="ECO:0000313" key="7">
    <source>
        <dbReference type="Proteomes" id="UP000242616"/>
    </source>
</evidence>
<dbReference type="RefSeq" id="WP_075665507.1">
    <property type="nucleotide sequence ID" value="NZ_LBFC01000007.1"/>
</dbReference>
<protein>
    <submittedName>
        <fullName evidence="6">Holliday junction resolvase</fullName>
    </submittedName>
</protein>
<evidence type="ECO:0000259" key="5">
    <source>
        <dbReference type="SMART" id="SM00732"/>
    </source>
</evidence>
<feature type="domain" description="YqgF/RNase H-like" evidence="5">
    <location>
        <begin position="1"/>
        <end position="87"/>
    </location>
</feature>
<dbReference type="InterPro" id="IPR006641">
    <property type="entry name" value="YqgF/RNaseH-like_dom"/>
</dbReference>
<dbReference type="Pfam" id="PF03652">
    <property type="entry name" value="RuvX"/>
    <property type="match status" value="1"/>
</dbReference>
<reference evidence="6 7" key="1">
    <citation type="submission" date="2015-06" db="EMBL/GenBank/DDBJ databases">
        <title>Genome sequencing of Thermotogales isolates from hydrothermal vents.</title>
        <authorList>
            <person name="Haverkamp T.H."/>
            <person name="Kublanov I.V."/>
            <person name="Nesbo C.L."/>
        </authorList>
    </citation>
    <scope>NUCLEOTIDE SEQUENCE [LARGE SCALE GENOMIC DNA]</scope>
    <source>
        <strain evidence="7">ik275mar</strain>
    </source>
</reference>
<keyword evidence="1" id="KW-0963">Cytoplasm</keyword>
<dbReference type="Gene3D" id="3.30.420.140">
    <property type="entry name" value="YqgF/RNase H-like domain"/>
    <property type="match status" value="1"/>
</dbReference>
<keyword evidence="7" id="KW-1185">Reference proteome</keyword>
<accession>A0ABX3IJY4</accession>
<keyword evidence="4" id="KW-0378">Hydrolase</keyword>
<evidence type="ECO:0000256" key="4">
    <source>
        <dbReference type="ARBA" id="ARBA00022801"/>
    </source>
</evidence>
<dbReference type="PANTHER" id="PTHR33317">
    <property type="entry name" value="POLYNUCLEOTIDYL TRANSFERASE, RIBONUCLEASE H-LIKE SUPERFAMILY PROTEIN"/>
    <property type="match status" value="1"/>
</dbReference>
<sequence length="205" mass="23609">MILALDYGDKKTGYAIGSDFISKSGTVNTTQLNKLLEKFQKVVLGIPLSMSGNYSKQSFKVLKFAYKLKRKGIDVFLIDERLTTKMALSFNAKDDDAFSARQIFMDYIKNPILSQKFVLEKFLDVEFDCEDVEDVLYYEVTPVKGRKGDALTRNFSIAFLHMKEKNFVYRNEDTIEKKYNLVIVNEKFKDVVDKFLKNGGKIILV</sequence>
<dbReference type="Proteomes" id="UP000242616">
    <property type="component" value="Unassembled WGS sequence"/>
</dbReference>
<name>A0ABX3IJY4_9BACT</name>
<dbReference type="InterPro" id="IPR012337">
    <property type="entry name" value="RNaseH-like_sf"/>
</dbReference>
<dbReference type="EMBL" id="LBFC01000007">
    <property type="protein sequence ID" value="ONN27638.1"/>
    <property type="molecule type" value="Genomic_DNA"/>
</dbReference>
<dbReference type="InterPro" id="IPR037027">
    <property type="entry name" value="YqgF/RNaseH-like_dom_sf"/>
</dbReference>
<dbReference type="SUPFAM" id="SSF53098">
    <property type="entry name" value="Ribonuclease H-like"/>
    <property type="match status" value="1"/>
</dbReference>
<dbReference type="CDD" id="cd16964">
    <property type="entry name" value="YqgF"/>
    <property type="match status" value="1"/>
</dbReference>
<gene>
    <name evidence="6" type="ORF">XJ44_02585</name>
</gene>
<dbReference type="SMART" id="SM00732">
    <property type="entry name" value="YqgFc"/>
    <property type="match status" value="1"/>
</dbReference>
<evidence type="ECO:0000313" key="6">
    <source>
        <dbReference type="EMBL" id="ONN27638.1"/>
    </source>
</evidence>
<dbReference type="InterPro" id="IPR005227">
    <property type="entry name" value="YqgF"/>
</dbReference>
<evidence type="ECO:0000256" key="3">
    <source>
        <dbReference type="ARBA" id="ARBA00022722"/>
    </source>
</evidence>
<organism evidence="6 7">
    <name type="scientific">Thermosipho affectus</name>
    <dbReference type="NCBI Taxonomy" id="660294"/>
    <lineage>
        <taxon>Bacteria</taxon>
        <taxon>Thermotogati</taxon>
        <taxon>Thermotogota</taxon>
        <taxon>Thermotogae</taxon>
        <taxon>Thermotogales</taxon>
        <taxon>Fervidobacteriaceae</taxon>
        <taxon>Thermosipho</taxon>
    </lineage>
</organism>
<keyword evidence="2" id="KW-0690">Ribosome biogenesis</keyword>
<keyword evidence="3" id="KW-0540">Nuclease</keyword>
<comment type="caution">
    <text evidence="6">The sequence shown here is derived from an EMBL/GenBank/DDBJ whole genome shotgun (WGS) entry which is preliminary data.</text>
</comment>
<evidence type="ECO:0000256" key="2">
    <source>
        <dbReference type="ARBA" id="ARBA00022517"/>
    </source>
</evidence>
<proteinExistence type="predicted"/>